<dbReference type="InterPro" id="IPR006531">
    <property type="entry name" value="Gp5/Vgr_OB"/>
</dbReference>
<dbReference type="NCBIfam" id="TIGR01644">
    <property type="entry name" value="phage_P2_V"/>
    <property type="match status" value="1"/>
</dbReference>
<dbReference type="Proteomes" id="UP000295536">
    <property type="component" value="Unassembled WGS sequence"/>
</dbReference>
<protein>
    <submittedName>
        <fullName evidence="2">Phage baseplate assembly protein V</fullName>
    </submittedName>
</protein>
<evidence type="ECO:0000259" key="1">
    <source>
        <dbReference type="Pfam" id="PF04717"/>
    </source>
</evidence>
<evidence type="ECO:0000313" key="2">
    <source>
        <dbReference type="EMBL" id="TCS98759.1"/>
    </source>
</evidence>
<dbReference type="RefSeq" id="WP_132962078.1">
    <property type="nucleotide sequence ID" value="NZ_SMAH01000004.1"/>
</dbReference>
<reference evidence="3 5" key="2">
    <citation type="submission" date="2019-07" db="EMBL/GenBank/DDBJ databases">
        <title>Tepidimonas ignava SPS-1037 draft genome.</title>
        <authorList>
            <person name="Da Costa M.S."/>
            <person name="Froufe H.J.C."/>
            <person name="Egas C."/>
            <person name="Albuquerque L."/>
        </authorList>
    </citation>
    <scope>NUCLEOTIDE SEQUENCE [LARGE SCALE GENOMIC DNA]</scope>
    <source>
        <strain evidence="3 5">SPS-1037</strain>
    </source>
</reference>
<gene>
    <name evidence="2" type="ORF">EDC36_104183</name>
    <name evidence="3" type="ORF">Tigna_01946</name>
</gene>
<dbReference type="AlphaFoldDB" id="A0A4R3LFF5"/>
<dbReference type="Gene3D" id="6.20.150.10">
    <property type="match status" value="1"/>
</dbReference>
<dbReference type="Pfam" id="PF04717">
    <property type="entry name" value="Phage_base_V"/>
    <property type="match status" value="1"/>
</dbReference>
<dbReference type="OrthoDB" id="4931325at2"/>
<reference evidence="2 4" key="1">
    <citation type="submission" date="2019-03" db="EMBL/GenBank/DDBJ databases">
        <title>Genomic Encyclopedia of Type Strains, Phase IV (KMG-IV): sequencing the most valuable type-strain genomes for metagenomic binning, comparative biology and taxonomic classification.</title>
        <authorList>
            <person name="Goeker M."/>
        </authorList>
    </citation>
    <scope>NUCLEOTIDE SEQUENCE [LARGE SCALE GENOMIC DNA]</scope>
    <source>
        <strain evidence="2 4">DSM 12034</strain>
    </source>
</reference>
<evidence type="ECO:0000313" key="5">
    <source>
        <dbReference type="Proteomes" id="UP000315577"/>
    </source>
</evidence>
<comment type="caution">
    <text evidence="2">The sequence shown here is derived from an EMBL/GenBank/DDBJ whole genome shotgun (WGS) entry which is preliminary data.</text>
</comment>
<dbReference type="EMBL" id="SMAH01000004">
    <property type="protein sequence ID" value="TCS98759.1"/>
    <property type="molecule type" value="Genomic_DNA"/>
</dbReference>
<feature type="domain" description="Gp5/Type VI secretion system Vgr protein OB-fold" evidence="1">
    <location>
        <begin position="24"/>
        <end position="90"/>
    </location>
</feature>
<keyword evidence="5" id="KW-1185">Reference proteome</keyword>
<evidence type="ECO:0000313" key="3">
    <source>
        <dbReference type="EMBL" id="TSE20315.1"/>
    </source>
</evidence>
<sequence length="159" mass="17379">MLKDRNLYQDMAEAERGLENLAVLGQVVALDAPRARVKVKAGPMTTGWLPWLAPKAGPDRAWHAPEPGEQVLVIAPGGDLEQGVVVGSIYRQAYPPPAASADITRALWQDGAVMEYDRAQHRWRLSVPPGGQIVLEIGRTRLELTDEGARLSSPRIDLN</sequence>
<dbReference type="InterPro" id="IPR013046">
    <property type="entry name" value="GpV/Gp45"/>
</dbReference>
<proteinExistence type="predicted"/>
<dbReference type="Gene3D" id="2.40.50.230">
    <property type="entry name" value="Gp5 N-terminal domain"/>
    <property type="match status" value="1"/>
</dbReference>
<evidence type="ECO:0000313" key="4">
    <source>
        <dbReference type="Proteomes" id="UP000295536"/>
    </source>
</evidence>
<dbReference type="Proteomes" id="UP000315577">
    <property type="component" value="Unassembled WGS sequence"/>
</dbReference>
<dbReference type="InterPro" id="IPR037026">
    <property type="entry name" value="Vgr_OB-fold_dom_sf"/>
</dbReference>
<accession>A0A4R3LFF5</accession>
<dbReference type="EMBL" id="VJNC01000013">
    <property type="protein sequence ID" value="TSE20315.1"/>
    <property type="molecule type" value="Genomic_DNA"/>
</dbReference>
<organism evidence="2 4">
    <name type="scientific">Tepidimonas ignava</name>
    <dbReference type="NCBI Taxonomy" id="114249"/>
    <lineage>
        <taxon>Bacteria</taxon>
        <taxon>Pseudomonadati</taxon>
        <taxon>Pseudomonadota</taxon>
        <taxon>Betaproteobacteria</taxon>
        <taxon>Burkholderiales</taxon>
        <taxon>Tepidimonas</taxon>
    </lineage>
</organism>
<name>A0A4R3LFF5_9BURK</name>